<dbReference type="GO" id="GO:0016491">
    <property type="term" value="F:oxidoreductase activity"/>
    <property type="evidence" value="ECO:0007669"/>
    <property type="project" value="UniProtKB-KW"/>
</dbReference>
<dbReference type="AlphaFoldDB" id="A0A0B2BUJ7"/>
<dbReference type="Gene3D" id="3.40.50.720">
    <property type="entry name" value="NAD(P)-binding Rossmann-like Domain"/>
    <property type="match status" value="1"/>
</dbReference>
<dbReference type="SUPFAM" id="SSF51735">
    <property type="entry name" value="NAD(P)-binding Rossmann-fold domains"/>
    <property type="match status" value="1"/>
</dbReference>
<keyword evidence="6" id="KW-1185">Reference proteome</keyword>
<comment type="similarity">
    <text evidence="1">Belongs to the Gfo/Idh/MocA family.</text>
</comment>
<dbReference type="PANTHER" id="PTHR22604">
    <property type="entry name" value="OXIDOREDUCTASES"/>
    <property type="match status" value="1"/>
</dbReference>
<dbReference type="InterPro" id="IPR036291">
    <property type="entry name" value="NAD(P)-bd_dom_sf"/>
</dbReference>
<evidence type="ECO:0000256" key="1">
    <source>
        <dbReference type="ARBA" id="ARBA00010928"/>
    </source>
</evidence>
<dbReference type="PANTHER" id="PTHR22604:SF105">
    <property type="entry name" value="TRANS-1,2-DIHYDROBENZENE-1,2-DIOL DEHYDROGENASE"/>
    <property type="match status" value="1"/>
</dbReference>
<organism evidence="5 6">
    <name type="scientific">Mumia flava</name>
    <dbReference type="NCBI Taxonomy" id="1348852"/>
    <lineage>
        <taxon>Bacteria</taxon>
        <taxon>Bacillati</taxon>
        <taxon>Actinomycetota</taxon>
        <taxon>Actinomycetes</taxon>
        <taxon>Propionibacteriales</taxon>
        <taxon>Nocardioidaceae</taxon>
        <taxon>Mumia</taxon>
    </lineage>
</organism>
<reference evidence="5 6" key="1">
    <citation type="submission" date="2017-11" db="EMBL/GenBank/DDBJ databases">
        <title>Genomic Encyclopedia of Archaeal and Bacterial Type Strains, Phase II (KMG-II): From Individual Species to Whole Genera.</title>
        <authorList>
            <person name="Goeker M."/>
        </authorList>
    </citation>
    <scope>NUCLEOTIDE SEQUENCE [LARGE SCALE GENOMIC DNA]</scope>
    <source>
        <strain evidence="5 6">DSM 27763</strain>
    </source>
</reference>
<dbReference type="InterPro" id="IPR050984">
    <property type="entry name" value="Gfo/Idh/MocA_domain"/>
</dbReference>
<accession>A0A0B2BUJ7</accession>
<gene>
    <name evidence="5" type="ORF">CLV56_1243</name>
</gene>
<evidence type="ECO:0000256" key="2">
    <source>
        <dbReference type="ARBA" id="ARBA00023002"/>
    </source>
</evidence>
<dbReference type="InterPro" id="IPR055170">
    <property type="entry name" value="GFO_IDH_MocA-like_dom"/>
</dbReference>
<dbReference type="InterPro" id="IPR000683">
    <property type="entry name" value="Gfo/Idh/MocA-like_OxRdtase_N"/>
</dbReference>
<protein>
    <submittedName>
        <fullName evidence="5">Putative dehydrogenase</fullName>
    </submittedName>
</protein>
<proteinExistence type="inferred from homology"/>
<name>A0A0B2BUJ7_9ACTN</name>
<dbReference type="Pfam" id="PF01408">
    <property type="entry name" value="GFO_IDH_MocA"/>
    <property type="match status" value="1"/>
</dbReference>
<dbReference type="GO" id="GO:0000166">
    <property type="term" value="F:nucleotide binding"/>
    <property type="evidence" value="ECO:0007669"/>
    <property type="project" value="InterPro"/>
</dbReference>
<feature type="domain" description="GFO/IDH/MocA-like oxidoreductase" evidence="4">
    <location>
        <begin position="144"/>
        <end position="259"/>
    </location>
</feature>
<keyword evidence="2" id="KW-0560">Oxidoreductase</keyword>
<evidence type="ECO:0000313" key="5">
    <source>
        <dbReference type="EMBL" id="PJJ57024.1"/>
    </source>
</evidence>
<comment type="caution">
    <text evidence="5">The sequence shown here is derived from an EMBL/GenBank/DDBJ whole genome shotgun (WGS) entry which is preliminary data.</text>
</comment>
<dbReference type="OrthoDB" id="9815825at2"/>
<dbReference type="SUPFAM" id="SSF55347">
    <property type="entry name" value="Glyceraldehyde-3-phosphate dehydrogenase-like, C-terminal domain"/>
    <property type="match status" value="1"/>
</dbReference>
<sequence>MTKPTEPVRWGILATGDIAHTFATDLALVDDAVLHAVGSRSHASARAFIDQHDDLPQGTQPGGARAYGSYDDLLADDEVDAIYVATPHGRHYDDVRACFAAGKAVLCEKALTLHAGDARALVDEARERGLFFAEAMWMRTNPNVRRIREMVREGACGEPRQVRADLGFVAPTDKARLWDPELGASALLDIGIYPLTFAYLMLGAPDDVAAAAVLSDRGVDLSGGATLTYAGGAVASLSWTQVAWSDSRASIAGDGGRIEVPARMHHPERFEHARYWESDTIALDVRGAGYAHEILEVDRCLREGLTESPLLPLDETVEILELMDRILDDVGAARPAASRRGDG</sequence>
<dbReference type="RefSeq" id="WP_039340884.1">
    <property type="nucleotide sequence ID" value="NZ_PGEZ01000001.1"/>
</dbReference>
<dbReference type="Pfam" id="PF22725">
    <property type="entry name" value="GFO_IDH_MocA_C3"/>
    <property type="match status" value="1"/>
</dbReference>
<evidence type="ECO:0000259" key="3">
    <source>
        <dbReference type="Pfam" id="PF01408"/>
    </source>
</evidence>
<dbReference type="EMBL" id="PGEZ01000001">
    <property type="protein sequence ID" value="PJJ57024.1"/>
    <property type="molecule type" value="Genomic_DNA"/>
</dbReference>
<feature type="domain" description="Gfo/Idh/MocA-like oxidoreductase N-terminal" evidence="3">
    <location>
        <begin position="9"/>
        <end position="131"/>
    </location>
</feature>
<evidence type="ECO:0000259" key="4">
    <source>
        <dbReference type="Pfam" id="PF22725"/>
    </source>
</evidence>
<dbReference type="Proteomes" id="UP000230842">
    <property type="component" value="Unassembled WGS sequence"/>
</dbReference>
<dbReference type="Gene3D" id="3.30.360.10">
    <property type="entry name" value="Dihydrodipicolinate Reductase, domain 2"/>
    <property type="match status" value="1"/>
</dbReference>
<evidence type="ECO:0000313" key="6">
    <source>
        <dbReference type="Proteomes" id="UP000230842"/>
    </source>
</evidence>